<comment type="caution">
    <text evidence="1">The sequence shown here is derived from an EMBL/GenBank/DDBJ whole genome shotgun (WGS) entry which is preliminary data.</text>
</comment>
<reference evidence="1" key="1">
    <citation type="submission" date="2021-02" db="EMBL/GenBank/DDBJ databases">
        <authorList>
            <person name="Nowell W R."/>
        </authorList>
    </citation>
    <scope>NUCLEOTIDE SEQUENCE</scope>
</reference>
<organism evidence="1 2">
    <name type="scientific">Rotaria sordida</name>
    <dbReference type="NCBI Taxonomy" id="392033"/>
    <lineage>
        <taxon>Eukaryota</taxon>
        <taxon>Metazoa</taxon>
        <taxon>Spiralia</taxon>
        <taxon>Gnathifera</taxon>
        <taxon>Rotifera</taxon>
        <taxon>Eurotatoria</taxon>
        <taxon>Bdelloidea</taxon>
        <taxon>Philodinida</taxon>
        <taxon>Philodinidae</taxon>
        <taxon>Rotaria</taxon>
    </lineage>
</organism>
<dbReference type="Proteomes" id="UP000663823">
    <property type="component" value="Unassembled WGS sequence"/>
</dbReference>
<evidence type="ECO:0000313" key="1">
    <source>
        <dbReference type="EMBL" id="CAF4364824.1"/>
    </source>
</evidence>
<sequence length="77" mass="9120">MVTIDAPMNILQRIEFANKVFDEERIYDDDHTTRLIQMIMDPSSNRLFNITRRLIPCDECEFSDRGRCFSNFAVKES</sequence>
<protein>
    <submittedName>
        <fullName evidence="1">Uncharacterized protein</fullName>
    </submittedName>
</protein>
<accession>A0A820LY18</accession>
<dbReference type="EMBL" id="CAJOAX010068425">
    <property type="protein sequence ID" value="CAF4364824.1"/>
    <property type="molecule type" value="Genomic_DNA"/>
</dbReference>
<evidence type="ECO:0000313" key="2">
    <source>
        <dbReference type="Proteomes" id="UP000663823"/>
    </source>
</evidence>
<name>A0A820LY18_9BILA</name>
<gene>
    <name evidence="1" type="ORF">OTI717_LOCUS43958</name>
</gene>
<dbReference type="AlphaFoldDB" id="A0A820LY18"/>
<proteinExistence type="predicted"/>